<comment type="caution">
    <text evidence="15">The sequence shown here is derived from an EMBL/GenBank/DDBJ whole genome shotgun (WGS) entry which is preliminary data.</text>
</comment>
<evidence type="ECO:0000256" key="9">
    <source>
        <dbReference type="ARBA" id="ARBA00047899"/>
    </source>
</evidence>
<organism evidence="15 16">
    <name type="scientific">Planobispora rosea</name>
    <dbReference type="NCBI Taxonomy" id="35762"/>
    <lineage>
        <taxon>Bacteria</taxon>
        <taxon>Bacillati</taxon>
        <taxon>Actinomycetota</taxon>
        <taxon>Actinomycetes</taxon>
        <taxon>Streptosporangiales</taxon>
        <taxon>Streptosporangiaceae</taxon>
        <taxon>Planobispora</taxon>
    </lineage>
</organism>
<dbReference type="EC" id="2.7.11.1" evidence="1"/>
<keyword evidence="13" id="KW-0812">Transmembrane</keyword>
<evidence type="ECO:0000256" key="3">
    <source>
        <dbReference type="ARBA" id="ARBA00022574"/>
    </source>
</evidence>
<dbReference type="Gene3D" id="1.10.510.10">
    <property type="entry name" value="Transferase(Phosphotransferase) domain 1"/>
    <property type="match status" value="1"/>
</dbReference>
<keyword evidence="6" id="KW-0547">Nucleotide-binding</keyword>
<dbReference type="InterPro" id="IPR036322">
    <property type="entry name" value="WD40_repeat_dom_sf"/>
</dbReference>
<comment type="catalytic activity">
    <reaction evidence="10">
        <text>L-seryl-[protein] + ATP = O-phospho-L-seryl-[protein] + ADP + H(+)</text>
        <dbReference type="Rhea" id="RHEA:17989"/>
        <dbReference type="Rhea" id="RHEA-COMP:9863"/>
        <dbReference type="Rhea" id="RHEA-COMP:11604"/>
        <dbReference type="ChEBI" id="CHEBI:15378"/>
        <dbReference type="ChEBI" id="CHEBI:29999"/>
        <dbReference type="ChEBI" id="CHEBI:30616"/>
        <dbReference type="ChEBI" id="CHEBI:83421"/>
        <dbReference type="ChEBI" id="CHEBI:456216"/>
        <dbReference type="EC" id="2.7.11.1"/>
    </reaction>
</comment>
<evidence type="ECO:0000313" key="15">
    <source>
        <dbReference type="EMBL" id="GIH86041.1"/>
    </source>
</evidence>
<dbReference type="InterPro" id="IPR000719">
    <property type="entry name" value="Prot_kinase_dom"/>
</dbReference>
<dbReference type="InterPro" id="IPR019775">
    <property type="entry name" value="WD40_repeat_CS"/>
</dbReference>
<dbReference type="InterPro" id="IPR050660">
    <property type="entry name" value="NEK_Ser/Thr_kinase"/>
</dbReference>
<evidence type="ECO:0000256" key="11">
    <source>
        <dbReference type="PROSITE-ProRule" id="PRU00221"/>
    </source>
</evidence>
<evidence type="ECO:0000256" key="13">
    <source>
        <dbReference type="SAM" id="Phobius"/>
    </source>
</evidence>
<keyword evidence="13" id="KW-1133">Transmembrane helix</keyword>
<keyword evidence="13" id="KW-0472">Membrane</keyword>
<evidence type="ECO:0000256" key="2">
    <source>
        <dbReference type="ARBA" id="ARBA00022527"/>
    </source>
</evidence>
<dbReference type="PANTHER" id="PTHR43671:SF98">
    <property type="entry name" value="SERINE_THREONINE-PROTEIN KINASE NEK11"/>
    <property type="match status" value="1"/>
</dbReference>
<dbReference type="PANTHER" id="PTHR43671">
    <property type="entry name" value="SERINE/THREONINE-PROTEIN KINASE NEK"/>
    <property type="match status" value="1"/>
</dbReference>
<feature type="repeat" description="WD" evidence="11">
    <location>
        <begin position="348"/>
        <end position="391"/>
    </location>
</feature>
<feature type="repeat" description="WD" evidence="11">
    <location>
        <begin position="393"/>
        <end position="428"/>
    </location>
</feature>
<dbReference type="Gene3D" id="2.130.10.10">
    <property type="entry name" value="YVTN repeat-like/Quinoprotein amine dehydrogenase"/>
    <property type="match status" value="1"/>
</dbReference>
<dbReference type="GO" id="GO:0005524">
    <property type="term" value="F:ATP binding"/>
    <property type="evidence" value="ECO:0007669"/>
    <property type="project" value="UniProtKB-KW"/>
</dbReference>
<evidence type="ECO:0000256" key="5">
    <source>
        <dbReference type="ARBA" id="ARBA00022737"/>
    </source>
</evidence>
<keyword evidence="5" id="KW-0677">Repeat</keyword>
<keyword evidence="2" id="KW-0723">Serine/threonine-protein kinase</keyword>
<keyword evidence="7" id="KW-0418">Kinase</keyword>
<gene>
    <name evidence="15" type="ORF">Pro02_44490</name>
</gene>
<accession>A0A8J3WFL8</accession>
<dbReference type="Pfam" id="PF00400">
    <property type="entry name" value="WD40"/>
    <property type="match status" value="2"/>
</dbReference>
<feature type="transmembrane region" description="Helical" evidence="13">
    <location>
        <begin position="244"/>
        <end position="264"/>
    </location>
</feature>
<keyword evidence="16" id="KW-1185">Reference proteome</keyword>
<dbReference type="Pfam" id="PF00069">
    <property type="entry name" value="Pkinase"/>
    <property type="match status" value="1"/>
</dbReference>
<dbReference type="PROSITE" id="PS00678">
    <property type="entry name" value="WD_REPEATS_1"/>
    <property type="match status" value="2"/>
</dbReference>
<feature type="compositionally biased region" description="Pro residues" evidence="12">
    <location>
        <begin position="227"/>
        <end position="236"/>
    </location>
</feature>
<dbReference type="InterPro" id="IPR001680">
    <property type="entry name" value="WD40_rpt"/>
</dbReference>
<dbReference type="PROSITE" id="PS50294">
    <property type="entry name" value="WD_REPEATS_REGION"/>
    <property type="match status" value="2"/>
</dbReference>
<dbReference type="PROSITE" id="PS50011">
    <property type="entry name" value="PROTEIN_KINASE_DOM"/>
    <property type="match status" value="1"/>
</dbReference>
<dbReference type="SMART" id="SM00220">
    <property type="entry name" value="S_TKc"/>
    <property type="match status" value="1"/>
</dbReference>
<dbReference type="InterPro" id="IPR015943">
    <property type="entry name" value="WD40/YVTN_repeat-like_dom_sf"/>
</dbReference>
<sequence length="435" mass="44880">MHRDFKPSNVIMGPEGPVVIDFGIARILEAGVTSSALVGSPGYMAPEQLSDQPAGPASDMFSWAATMVYAATGHAAFTGQHPAAVMNVVLRGLPDLTGVPDGLRPLLEACLAKDPAARPTAGQVLATLTGHGTVPVPRDADGSRAAEHDVPGPAIARGSFRQAPYGHRSAEPSRGQESAATIPARGGDVTRYGFPGDHGSDSSGDRGSGSSEGRGSDFAGGHGSDPPVQPAFPPPPVPRRRRRFLWPAVVAAVFAAGVAVAFVFPSRVPFLGPGSATTPSIATPSVTPSTGTGSSRALYTGHARAVNAVAVTELDGKPVAVTGSGQYERESAVWVWDLTTRAPVGQPFRGHTDVVGSIAVTQVDSRPIAISGSNDKTVRIWDLATREEIAPPLTGHARGIHAMALTELNGEPVIVTGGGDGQIRVWDLPASLKRD</sequence>
<dbReference type="SUPFAM" id="SSF56112">
    <property type="entry name" value="Protein kinase-like (PK-like)"/>
    <property type="match status" value="1"/>
</dbReference>
<evidence type="ECO:0000256" key="7">
    <source>
        <dbReference type="ARBA" id="ARBA00022777"/>
    </source>
</evidence>
<comment type="catalytic activity">
    <reaction evidence="9">
        <text>L-threonyl-[protein] + ATP = O-phospho-L-threonyl-[protein] + ADP + H(+)</text>
        <dbReference type="Rhea" id="RHEA:46608"/>
        <dbReference type="Rhea" id="RHEA-COMP:11060"/>
        <dbReference type="Rhea" id="RHEA-COMP:11605"/>
        <dbReference type="ChEBI" id="CHEBI:15378"/>
        <dbReference type="ChEBI" id="CHEBI:30013"/>
        <dbReference type="ChEBI" id="CHEBI:30616"/>
        <dbReference type="ChEBI" id="CHEBI:61977"/>
        <dbReference type="ChEBI" id="CHEBI:456216"/>
        <dbReference type="EC" id="2.7.11.1"/>
    </reaction>
</comment>
<dbReference type="InterPro" id="IPR011009">
    <property type="entry name" value="Kinase-like_dom_sf"/>
</dbReference>
<dbReference type="Proteomes" id="UP000655044">
    <property type="component" value="Unassembled WGS sequence"/>
</dbReference>
<evidence type="ECO:0000313" key="16">
    <source>
        <dbReference type="Proteomes" id="UP000655044"/>
    </source>
</evidence>
<dbReference type="SUPFAM" id="SSF50978">
    <property type="entry name" value="WD40 repeat-like"/>
    <property type="match status" value="1"/>
</dbReference>
<keyword evidence="3 11" id="KW-0853">WD repeat</keyword>
<feature type="compositionally biased region" description="Basic and acidic residues" evidence="12">
    <location>
        <begin position="138"/>
        <end position="150"/>
    </location>
</feature>
<dbReference type="GO" id="GO:0004674">
    <property type="term" value="F:protein serine/threonine kinase activity"/>
    <property type="evidence" value="ECO:0007669"/>
    <property type="project" value="UniProtKB-KW"/>
</dbReference>
<evidence type="ECO:0000256" key="10">
    <source>
        <dbReference type="ARBA" id="ARBA00048679"/>
    </source>
</evidence>
<dbReference type="EMBL" id="BOOI01000041">
    <property type="protein sequence ID" value="GIH86041.1"/>
    <property type="molecule type" value="Genomic_DNA"/>
</dbReference>
<name>A0A8J3WFL8_PLARO</name>
<evidence type="ECO:0000256" key="4">
    <source>
        <dbReference type="ARBA" id="ARBA00022679"/>
    </source>
</evidence>
<feature type="region of interest" description="Disordered" evidence="12">
    <location>
        <begin position="129"/>
        <end position="236"/>
    </location>
</feature>
<evidence type="ECO:0000256" key="6">
    <source>
        <dbReference type="ARBA" id="ARBA00022741"/>
    </source>
</evidence>
<feature type="compositionally biased region" description="Gly residues" evidence="12">
    <location>
        <begin position="206"/>
        <end position="223"/>
    </location>
</feature>
<proteinExistence type="predicted"/>
<keyword evidence="8" id="KW-0067">ATP-binding</keyword>
<dbReference type="PROSITE" id="PS50082">
    <property type="entry name" value="WD_REPEATS_2"/>
    <property type="match status" value="2"/>
</dbReference>
<evidence type="ECO:0000256" key="12">
    <source>
        <dbReference type="SAM" id="MobiDB-lite"/>
    </source>
</evidence>
<keyword evidence="4" id="KW-0808">Transferase</keyword>
<dbReference type="SMART" id="SM00320">
    <property type="entry name" value="WD40"/>
    <property type="match status" value="3"/>
</dbReference>
<protein>
    <recommendedName>
        <fullName evidence="1">non-specific serine/threonine protein kinase</fullName>
        <ecNumber evidence="1">2.7.11.1</ecNumber>
    </recommendedName>
</protein>
<evidence type="ECO:0000259" key="14">
    <source>
        <dbReference type="PROSITE" id="PS50011"/>
    </source>
</evidence>
<reference evidence="15" key="1">
    <citation type="submission" date="2021-01" db="EMBL/GenBank/DDBJ databases">
        <title>Whole genome shotgun sequence of Planobispora rosea NBRC 15558.</title>
        <authorList>
            <person name="Komaki H."/>
            <person name="Tamura T."/>
        </authorList>
    </citation>
    <scope>NUCLEOTIDE SEQUENCE</scope>
    <source>
        <strain evidence="15">NBRC 15558</strain>
    </source>
</reference>
<feature type="domain" description="Protein kinase" evidence="14">
    <location>
        <begin position="1"/>
        <end position="134"/>
    </location>
</feature>
<evidence type="ECO:0000256" key="1">
    <source>
        <dbReference type="ARBA" id="ARBA00012513"/>
    </source>
</evidence>
<evidence type="ECO:0000256" key="8">
    <source>
        <dbReference type="ARBA" id="ARBA00022840"/>
    </source>
</evidence>
<dbReference type="AlphaFoldDB" id="A0A8J3WFL8"/>